<dbReference type="Gene3D" id="3.30.1950.10">
    <property type="entry name" value="wza like domain"/>
    <property type="match status" value="1"/>
</dbReference>
<dbReference type="EMBL" id="BASZ01000001">
    <property type="protein sequence ID" value="GAD47430.1"/>
    <property type="molecule type" value="Genomic_DNA"/>
</dbReference>
<proteinExistence type="inferred from homology"/>
<gene>
    <name evidence="17" type="ORF">NT2_01_01980</name>
</gene>
<evidence type="ECO:0000256" key="8">
    <source>
        <dbReference type="ARBA" id="ARBA00023047"/>
    </source>
</evidence>
<evidence type="ECO:0000259" key="16">
    <source>
        <dbReference type="Pfam" id="PF22461"/>
    </source>
</evidence>
<sequence length="352" mass="37166">MSVRFPIVLAMLIGVAGCTVPRGGAMKSELASASQSENFVVRRLDAAAVERSRQSMAVGLPDTFKSATPLATGMISPGDRLALTIIESTGSGAPSAINGRLDIDPVQVGTGGELTVPYAGSVPVAGKSVEESRQLIQRRLANKLYRPQVLLRKVDEPSRTVSIVGNAAKGGSFQIGPGMVRLADLVGAAGVEADRPDQIQLELHRSGERGTTTLRQILQDSSENVPLRPGDLVTVTRQAGFVTVMGAASVPGRVEITRPNFSILDVLATSRGLDDNAADPSGVFLFTRADQGGTPTVIYEIDIRDPMQIQLAKDFRISDNDLIYVSTASFAQTRKVLGAITGSLTTASNLVR</sequence>
<evidence type="ECO:0000256" key="4">
    <source>
        <dbReference type="ARBA" id="ARBA00022452"/>
    </source>
</evidence>
<dbReference type="PANTHER" id="PTHR33619:SF3">
    <property type="entry name" value="POLYSACCHARIDE EXPORT PROTEIN GFCE-RELATED"/>
    <property type="match status" value="1"/>
</dbReference>
<evidence type="ECO:0000256" key="14">
    <source>
        <dbReference type="ARBA" id="ARBA00023288"/>
    </source>
</evidence>
<dbReference type="OrthoDB" id="7198507at2"/>
<dbReference type="GO" id="GO:0009279">
    <property type="term" value="C:cell outer membrane"/>
    <property type="evidence" value="ECO:0007669"/>
    <property type="project" value="UniProtKB-SubCell"/>
</dbReference>
<organism evidence="17 18">
    <name type="scientific">Caenibius tardaugens NBRC 16725</name>
    <dbReference type="NCBI Taxonomy" id="1219035"/>
    <lineage>
        <taxon>Bacteria</taxon>
        <taxon>Pseudomonadati</taxon>
        <taxon>Pseudomonadota</taxon>
        <taxon>Alphaproteobacteria</taxon>
        <taxon>Sphingomonadales</taxon>
        <taxon>Erythrobacteraceae</taxon>
        <taxon>Caenibius</taxon>
    </lineage>
</organism>
<dbReference type="GO" id="GO:0015288">
    <property type="term" value="F:porin activity"/>
    <property type="evidence" value="ECO:0007669"/>
    <property type="project" value="UniProtKB-KW"/>
</dbReference>
<dbReference type="Gene3D" id="3.10.560.10">
    <property type="entry name" value="Outer membrane lipoprotein wza domain like"/>
    <property type="match status" value="2"/>
</dbReference>
<reference evidence="17 18" key="1">
    <citation type="submission" date="2013-09" db="EMBL/GenBank/DDBJ databases">
        <title>Whole genome shotgun sequence of Novosphingobium tardaugens NBRC 16725.</title>
        <authorList>
            <person name="Isaki S."/>
            <person name="Hosoyama A."/>
            <person name="Tsuchikane K."/>
            <person name="Katsumata H."/>
            <person name="Ando Y."/>
            <person name="Yamazaki S."/>
            <person name="Fujita N."/>
        </authorList>
    </citation>
    <scope>NUCLEOTIDE SEQUENCE [LARGE SCALE GENOMIC DNA]</scope>
    <source>
        <strain evidence="17 18">NBRC 16725</strain>
    </source>
</reference>
<evidence type="ECO:0000256" key="5">
    <source>
        <dbReference type="ARBA" id="ARBA00022597"/>
    </source>
</evidence>
<feature type="domain" description="SLBB" evidence="16">
    <location>
        <begin position="242"/>
        <end position="325"/>
    </location>
</feature>
<evidence type="ECO:0000256" key="2">
    <source>
        <dbReference type="ARBA" id="ARBA00009450"/>
    </source>
</evidence>
<dbReference type="eggNOG" id="COG1596">
    <property type="taxonomic scope" value="Bacteria"/>
</dbReference>
<dbReference type="Proteomes" id="UP000016568">
    <property type="component" value="Unassembled WGS sequence"/>
</dbReference>
<keyword evidence="4" id="KW-1134">Transmembrane beta strand</keyword>
<comment type="subcellular location">
    <subcellularLocation>
        <location evidence="1">Cell outer membrane</location>
        <topology evidence="1">Multi-pass membrane protein</topology>
    </subcellularLocation>
</comment>
<keyword evidence="9" id="KW-0406">Ion transport</keyword>
<protein>
    <submittedName>
        <fullName evidence="17">Putative capsule polysaccharide export outer-membrane protein</fullName>
    </submittedName>
</protein>
<comment type="similarity">
    <text evidence="2">Belongs to the BexD/CtrA/VexA family.</text>
</comment>
<keyword evidence="3" id="KW-0813">Transport</keyword>
<evidence type="ECO:0000256" key="10">
    <source>
        <dbReference type="ARBA" id="ARBA00023114"/>
    </source>
</evidence>
<dbReference type="GO" id="GO:0015159">
    <property type="term" value="F:polysaccharide transmembrane transporter activity"/>
    <property type="evidence" value="ECO:0007669"/>
    <property type="project" value="InterPro"/>
</dbReference>
<keyword evidence="12" id="KW-0564">Palmitate</keyword>
<evidence type="ECO:0000313" key="17">
    <source>
        <dbReference type="EMBL" id="GAD47430.1"/>
    </source>
</evidence>
<name>U2YH86_9SPHN</name>
<dbReference type="PANTHER" id="PTHR33619">
    <property type="entry name" value="POLYSACCHARIDE EXPORT PROTEIN GFCE-RELATED"/>
    <property type="match status" value="1"/>
</dbReference>
<keyword evidence="13" id="KW-0998">Cell outer membrane</keyword>
<evidence type="ECO:0000256" key="6">
    <source>
        <dbReference type="ARBA" id="ARBA00022692"/>
    </source>
</evidence>
<dbReference type="InterPro" id="IPR049712">
    <property type="entry name" value="Poly_export"/>
</dbReference>
<dbReference type="Pfam" id="PF22461">
    <property type="entry name" value="SLBB_2"/>
    <property type="match status" value="1"/>
</dbReference>
<evidence type="ECO:0000256" key="1">
    <source>
        <dbReference type="ARBA" id="ARBA00004571"/>
    </source>
</evidence>
<dbReference type="PROSITE" id="PS51257">
    <property type="entry name" value="PROKAR_LIPOPROTEIN"/>
    <property type="match status" value="1"/>
</dbReference>
<dbReference type="KEGG" id="ntd:EGO55_16155"/>
<accession>U2YH86</accession>
<dbReference type="GO" id="GO:0006811">
    <property type="term" value="P:monoatomic ion transport"/>
    <property type="evidence" value="ECO:0007669"/>
    <property type="project" value="UniProtKB-KW"/>
</dbReference>
<evidence type="ECO:0000313" key="18">
    <source>
        <dbReference type="Proteomes" id="UP000016568"/>
    </source>
</evidence>
<evidence type="ECO:0000256" key="9">
    <source>
        <dbReference type="ARBA" id="ARBA00023065"/>
    </source>
</evidence>
<feature type="domain" description="Polysaccharide export protein N-terminal" evidence="15">
    <location>
        <begin position="74"/>
        <end position="149"/>
    </location>
</feature>
<keyword evidence="5" id="KW-0762">Sugar transport</keyword>
<dbReference type="InterPro" id="IPR054765">
    <property type="entry name" value="SLBB_dom"/>
</dbReference>
<keyword evidence="7" id="KW-0732">Signal</keyword>
<dbReference type="GO" id="GO:0046930">
    <property type="term" value="C:pore complex"/>
    <property type="evidence" value="ECO:0007669"/>
    <property type="project" value="UniProtKB-KW"/>
</dbReference>
<evidence type="ECO:0000256" key="3">
    <source>
        <dbReference type="ARBA" id="ARBA00022448"/>
    </source>
</evidence>
<evidence type="ECO:0000259" key="15">
    <source>
        <dbReference type="Pfam" id="PF02563"/>
    </source>
</evidence>
<evidence type="ECO:0000256" key="12">
    <source>
        <dbReference type="ARBA" id="ARBA00023139"/>
    </source>
</evidence>
<evidence type="ECO:0000256" key="13">
    <source>
        <dbReference type="ARBA" id="ARBA00023237"/>
    </source>
</evidence>
<keyword evidence="6" id="KW-0812">Transmembrane</keyword>
<keyword evidence="11" id="KW-0472">Membrane</keyword>
<keyword evidence="14" id="KW-0449">Lipoprotein</keyword>
<dbReference type="InterPro" id="IPR003715">
    <property type="entry name" value="Poly_export_N"/>
</dbReference>
<keyword evidence="18" id="KW-1185">Reference proteome</keyword>
<keyword evidence="8" id="KW-0625">Polysaccharide transport</keyword>
<dbReference type="RefSeq" id="WP_021688337.1">
    <property type="nucleotide sequence ID" value="NZ_BASZ01000001.1"/>
</dbReference>
<comment type="caution">
    <text evidence="17">The sequence shown here is derived from an EMBL/GenBank/DDBJ whole genome shotgun (WGS) entry which is preliminary data.</text>
</comment>
<dbReference type="Pfam" id="PF02563">
    <property type="entry name" value="Poly_export"/>
    <property type="match status" value="1"/>
</dbReference>
<evidence type="ECO:0000256" key="7">
    <source>
        <dbReference type="ARBA" id="ARBA00022729"/>
    </source>
</evidence>
<evidence type="ECO:0000256" key="11">
    <source>
        <dbReference type="ARBA" id="ARBA00023136"/>
    </source>
</evidence>
<dbReference type="AlphaFoldDB" id="U2YH86"/>
<keyword evidence="10" id="KW-0626">Porin</keyword>